<feature type="chain" id="PRO_5016961074" description="Glycoside hydrolase" evidence="1">
    <location>
        <begin position="26"/>
        <end position="739"/>
    </location>
</feature>
<accession>A0A370X136</accession>
<keyword evidence="3" id="KW-1185">Reference proteome</keyword>
<dbReference type="Proteomes" id="UP000255334">
    <property type="component" value="Unassembled WGS sequence"/>
</dbReference>
<sequence length="739" mass="80047">MKSRFGFRVTFLLCAFLLLSQTAVAAQHQVRSGSLVFSIDDTTGAYMLDDGTLHFAGRLPGGASRVTASTTGLRFPLVEGVEANVSPAPGKSSALLFSWKVVGKSPVEQPPAFPDFDVIPAGLHSFSHRQMNFAPPVFDSPQDVSTPWVLFSESGHALIISPASDFFLASMLGDAKTRVAVGMNSEVGKLPVGFTATALVAAAPDIASAYDAWGTALRALYHRSPAASDADPILRYIGVLTDNAGGHYYYNYEYAEGLNYEESLVRFIERSRQAGFPFGYLQLDSWWYAKSSWNPEQPVGHIKNPALPDEDWNRYGGLVEWKAQPGVFPKGLASFHKRVDLPFLAHNRFIDKDSPYRKRYDISGVAAVDPGYWNELANYAAESGIAVYLQDWLDATYRFSPELHSVPGKGELFMDGMASAMAAHRITMQYCMAYPLHMLQGVKYPNLTTIRAAGDGLTRDRWMQLAFNARLIHELGAWPATDVMPSRDTAAMLFATLSGGPVGVGDAFEDLDRTNIFKVASTDGQIVKPDEPLMPLDASYLSQAERTGAPIIAATFTRHGNHNTAYLLAFADDPAKPTTDFSVTPMALGFSGSVAVFDPMSETLAIVDSKEAITGKPTGPDAFAYRVVAPVSASGIAVIGDIGKFVPMGRKRVTSYQDLAHGVRLKIAFAANDTTITVAGYARGNIAAHAEGAIILSTTRDPQTGLFKVELQPIIRTATEAILTLSDQKKGGDTRSSRH</sequence>
<dbReference type="OrthoDB" id="182870at2"/>
<dbReference type="RefSeq" id="WP_115479145.1">
    <property type="nucleotide sequence ID" value="NZ_QRBF01000006.1"/>
</dbReference>
<feature type="signal peptide" evidence="1">
    <location>
        <begin position="1"/>
        <end position="25"/>
    </location>
</feature>
<dbReference type="AlphaFoldDB" id="A0A370X136"/>
<reference evidence="2 3" key="1">
    <citation type="submission" date="2018-07" db="EMBL/GenBank/DDBJ databases">
        <title>Dyella monticola sp. nov. and Dyella psychrodurans sp. nov. isolated from monsoon evergreen broad-leaved forest soil of Dinghu Mountain, China.</title>
        <authorList>
            <person name="Gao Z."/>
            <person name="Qiu L."/>
        </authorList>
    </citation>
    <scope>NUCLEOTIDE SEQUENCE [LARGE SCALE GENOMIC DNA]</scope>
    <source>
        <strain evidence="2 3">4MSK11</strain>
    </source>
</reference>
<name>A0A370X136_9GAMM</name>
<organism evidence="2 3">
    <name type="scientific">Dyella psychrodurans</name>
    <dbReference type="NCBI Taxonomy" id="1927960"/>
    <lineage>
        <taxon>Bacteria</taxon>
        <taxon>Pseudomonadati</taxon>
        <taxon>Pseudomonadota</taxon>
        <taxon>Gammaproteobacteria</taxon>
        <taxon>Lysobacterales</taxon>
        <taxon>Rhodanobacteraceae</taxon>
        <taxon>Dyella</taxon>
    </lineage>
</organism>
<dbReference type="InterPro" id="IPR017853">
    <property type="entry name" value="GH"/>
</dbReference>
<evidence type="ECO:0000313" key="3">
    <source>
        <dbReference type="Proteomes" id="UP000255334"/>
    </source>
</evidence>
<evidence type="ECO:0000256" key="1">
    <source>
        <dbReference type="SAM" id="SignalP"/>
    </source>
</evidence>
<protein>
    <recommendedName>
        <fullName evidence="4">Glycoside hydrolase</fullName>
    </recommendedName>
</protein>
<comment type="caution">
    <text evidence="2">The sequence shown here is derived from an EMBL/GenBank/DDBJ whole genome shotgun (WGS) entry which is preliminary data.</text>
</comment>
<evidence type="ECO:0008006" key="4">
    <source>
        <dbReference type="Google" id="ProtNLM"/>
    </source>
</evidence>
<dbReference type="EMBL" id="QRBF01000006">
    <property type="protein sequence ID" value="RDS81990.1"/>
    <property type="molecule type" value="Genomic_DNA"/>
</dbReference>
<keyword evidence="1" id="KW-0732">Signal</keyword>
<evidence type="ECO:0000313" key="2">
    <source>
        <dbReference type="EMBL" id="RDS81990.1"/>
    </source>
</evidence>
<dbReference type="SUPFAM" id="SSF51445">
    <property type="entry name" value="(Trans)glycosidases"/>
    <property type="match status" value="1"/>
</dbReference>
<gene>
    <name evidence="2" type="ORF">DWU99_16390</name>
</gene>
<proteinExistence type="predicted"/>